<dbReference type="SUPFAM" id="SSF47384">
    <property type="entry name" value="Homodimeric domain of signal transducing histidine kinase"/>
    <property type="match status" value="1"/>
</dbReference>
<keyword evidence="6" id="KW-1185">Reference proteome</keyword>
<comment type="catalytic activity">
    <reaction evidence="1">
        <text>ATP + protein L-histidine = ADP + protein N-phospho-L-histidine.</text>
        <dbReference type="EC" id="2.7.13.3"/>
    </reaction>
</comment>
<name>A0ABY7M9B5_9CHLR</name>
<dbReference type="CDD" id="cd00082">
    <property type="entry name" value="HisKA"/>
    <property type="match status" value="1"/>
</dbReference>
<evidence type="ECO:0000313" key="6">
    <source>
        <dbReference type="Proteomes" id="UP001212803"/>
    </source>
</evidence>
<dbReference type="Proteomes" id="UP001212803">
    <property type="component" value="Chromosome"/>
</dbReference>
<evidence type="ECO:0000256" key="3">
    <source>
        <dbReference type="ARBA" id="ARBA00022553"/>
    </source>
</evidence>
<dbReference type="Gene3D" id="1.10.287.130">
    <property type="match status" value="1"/>
</dbReference>
<dbReference type="PANTHER" id="PTHR43547">
    <property type="entry name" value="TWO-COMPONENT HISTIDINE KINASE"/>
    <property type="match status" value="1"/>
</dbReference>
<dbReference type="EMBL" id="CP115149">
    <property type="protein sequence ID" value="WBL36857.1"/>
    <property type="molecule type" value="Genomic_DNA"/>
</dbReference>
<dbReference type="Pfam" id="PF00512">
    <property type="entry name" value="HisKA"/>
    <property type="match status" value="1"/>
</dbReference>
<dbReference type="InterPro" id="IPR003661">
    <property type="entry name" value="HisK_dim/P_dom"/>
</dbReference>
<feature type="domain" description="Signal transduction histidine kinase dimerisation/phosphoacceptor" evidence="4">
    <location>
        <begin position="14"/>
        <end position="83"/>
    </location>
</feature>
<keyword evidence="3" id="KW-0597">Phosphoprotein</keyword>
<dbReference type="RefSeq" id="WP_270057374.1">
    <property type="nucleotide sequence ID" value="NZ_CP115149.1"/>
</dbReference>
<dbReference type="PANTHER" id="PTHR43547:SF2">
    <property type="entry name" value="HYBRID SIGNAL TRANSDUCTION HISTIDINE KINASE C"/>
    <property type="match status" value="1"/>
</dbReference>
<organism evidence="5 6">
    <name type="scientific">Tepidiforma flava</name>
    <dbReference type="NCBI Taxonomy" id="3004094"/>
    <lineage>
        <taxon>Bacteria</taxon>
        <taxon>Bacillati</taxon>
        <taxon>Chloroflexota</taxon>
        <taxon>Tepidiformia</taxon>
        <taxon>Tepidiformales</taxon>
        <taxon>Tepidiformaceae</taxon>
        <taxon>Tepidiforma</taxon>
    </lineage>
</organism>
<reference evidence="5 6" key="1">
    <citation type="journal article" date="2023" name="ISME J.">
        <title>Thermophilic Dehalococcoidia with unusual traits shed light on an unexpected past.</title>
        <authorList>
            <person name="Palmer M."/>
            <person name="Covington J.K."/>
            <person name="Zhou E.M."/>
            <person name="Thomas S.C."/>
            <person name="Habib N."/>
            <person name="Seymour C.O."/>
            <person name="Lai D."/>
            <person name="Johnston J."/>
            <person name="Hashimi A."/>
            <person name="Jiao J.Y."/>
            <person name="Muok A.R."/>
            <person name="Liu L."/>
            <person name="Xian W.D."/>
            <person name="Zhi X.Y."/>
            <person name="Li M.M."/>
            <person name="Silva L.P."/>
            <person name="Bowen B.P."/>
            <person name="Louie K."/>
            <person name="Briegel A."/>
            <person name="Pett-Ridge J."/>
            <person name="Weber P.K."/>
            <person name="Tocheva E.I."/>
            <person name="Woyke T."/>
            <person name="Northen T.R."/>
            <person name="Mayali X."/>
            <person name="Li W.J."/>
            <person name="Hedlund B.P."/>
        </authorList>
    </citation>
    <scope>NUCLEOTIDE SEQUENCE [LARGE SCALE GENOMIC DNA]</scope>
    <source>
        <strain evidence="5 6">YIM 72310</strain>
    </source>
</reference>
<evidence type="ECO:0000313" key="5">
    <source>
        <dbReference type="EMBL" id="WBL36857.1"/>
    </source>
</evidence>
<protein>
    <recommendedName>
        <fullName evidence="2">histidine kinase</fullName>
        <ecNumber evidence="2">2.7.13.3</ecNumber>
    </recommendedName>
</protein>
<gene>
    <name evidence="5" type="ORF">O0235_04670</name>
</gene>
<dbReference type="SMART" id="SM00388">
    <property type="entry name" value="HisKA"/>
    <property type="match status" value="1"/>
</dbReference>
<dbReference type="EC" id="2.7.13.3" evidence="2"/>
<evidence type="ECO:0000256" key="1">
    <source>
        <dbReference type="ARBA" id="ARBA00000085"/>
    </source>
</evidence>
<evidence type="ECO:0000259" key="4">
    <source>
        <dbReference type="SMART" id="SM00388"/>
    </source>
</evidence>
<accession>A0ABY7M9B5</accession>
<proteinExistence type="predicted"/>
<sequence>MSDAWPAEPDAETLRREAMGAFAHEIRTPLTSIRMVIELAKRGADGDAGLRLDRELAEMLLASVDDLQALADDLQEMSRLERGKLTLAPGPCDLGAAVAAAAELLGGAPRLEGGPVPGVEGPWDAARLVRAIAGLARSVNRVGDGSGVVRLAARLEPGAAVIELASGSRSGELRPIAADAGFSYFRARQLVVAMGGSVHCERRERFARAAVVLPLGETGGGGGGNAR</sequence>
<dbReference type="InterPro" id="IPR036097">
    <property type="entry name" value="HisK_dim/P_sf"/>
</dbReference>
<evidence type="ECO:0000256" key="2">
    <source>
        <dbReference type="ARBA" id="ARBA00012438"/>
    </source>
</evidence>